<organism evidence="4 5">
    <name type="scientific">Tistlia consotensis USBA 355</name>
    <dbReference type="NCBI Taxonomy" id="560819"/>
    <lineage>
        <taxon>Bacteria</taxon>
        <taxon>Pseudomonadati</taxon>
        <taxon>Pseudomonadota</taxon>
        <taxon>Alphaproteobacteria</taxon>
        <taxon>Rhodospirillales</taxon>
        <taxon>Rhodovibrionaceae</taxon>
        <taxon>Tistlia</taxon>
    </lineage>
</organism>
<dbReference type="CDD" id="cd03230">
    <property type="entry name" value="ABC_DR_subfamily_A"/>
    <property type="match status" value="1"/>
</dbReference>
<keyword evidence="5" id="KW-1185">Reference proteome</keyword>
<dbReference type="Pfam" id="PF00005">
    <property type="entry name" value="ABC_tran"/>
    <property type="match status" value="1"/>
</dbReference>
<reference evidence="4 5" key="1">
    <citation type="submission" date="2017-04" db="EMBL/GenBank/DDBJ databases">
        <authorList>
            <person name="Afonso C.L."/>
            <person name="Miller P.J."/>
            <person name="Scott M.A."/>
            <person name="Spackman E."/>
            <person name="Goraichik I."/>
            <person name="Dimitrov K.M."/>
            <person name="Suarez D.L."/>
            <person name="Swayne D.E."/>
        </authorList>
    </citation>
    <scope>NUCLEOTIDE SEQUENCE [LARGE SCALE GENOMIC DNA]</scope>
    <source>
        <strain evidence="4 5">USBA 355</strain>
    </source>
</reference>
<dbReference type="PANTHER" id="PTHR43119:SF1">
    <property type="entry name" value="ABC TRANSPORTER DOMAIN-CONTAINING PROTEIN"/>
    <property type="match status" value="1"/>
</dbReference>
<dbReference type="EMBL" id="FWZX01000019">
    <property type="protein sequence ID" value="SMF54152.1"/>
    <property type="molecule type" value="Genomic_DNA"/>
</dbReference>
<dbReference type="SUPFAM" id="SSF52540">
    <property type="entry name" value="P-loop containing nucleoside triphosphate hydrolases"/>
    <property type="match status" value="1"/>
</dbReference>
<evidence type="ECO:0000256" key="2">
    <source>
        <dbReference type="ARBA" id="ARBA00022840"/>
    </source>
</evidence>
<dbReference type="InterPro" id="IPR003439">
    <property type="entry name" value="ABC_transporter-like_ATP-bd"/>
</dbReference>
<dbReference type="GO" id="GO:0005524">
    <property type="term" value="F:ATP binding"/>
    <property type="evidence" value="ECO:0007669"/>
    <property type="project" value="UniProtKB-KW"/>
</dbReference>
<keyword evidence="1" id="KW-0547">Nucleotide-binding</keyword>
<dbReference type="Proteomes" id="UP000192917">
    <property type="component" value="Unassembled WGS sequence"/>
</dbReference>
<evidence type="ECO:0000313" key="5">
    <source>
        <dbReference type="Proteomes" id="UP000192917"/>
    </source>
</evidence>
<dbReference type="PANTHER" id="PTHR43119">
    <property type="entry name" value="ABC TRANSPORT PROTEIN ATP-BINDING COMPONENT-RELATED"/>
    <property type="match status" value="1"/>
</dbReference>
<sequence length="208" mass="22488">MLTVEGLTAANLGPIDLSLGDREILALRGPSGAGKSLLLRALVDLDPSEGRVALDGVERAALPAPDWRRRVAYLPAESGWWADRVGEHFARPEEARPEIEALGLPGESLDWAVARLSTGEKQRLALVRALQQEPKVLLLDEPTSALDPEARDAVEALIRRQREAGRAILLVSHDHSQAERLADRVLEIEKGRLVGPAPGAAPGAEPRR</sequence>
<feature type="domain" description="ABC transporter" evidence="3">
    <location>
        <begin position="2"/>
        <end position="207"/>
    </location>
</feature>
<protein>
    <submittedName>
        <fullName evidence="4">Phosphate-transporting ATPase</fullName>
    </submittedName>
</protein>
<dbReference type="STRING" id="560819.SAMN05428998_11999"/>
<dbReference type="AlphaFoldDB" id="A0A1Y6CC57"/>
<dbReference type="Gene3D" id="3.40.50.300">
    <property type="entry name" value="P-loop containing nucleotide triphosphate hydrolases"/>
    <property type="match status" value="1"/>
</dbReference>
<proteinExistence type="predicted"/>
<dbReference type="InterPro" id="IPR003593">
    <property type="entry name" value="AAA+_ATPase"/>
</dbReference>
<gene>
    <name evidence="4" type="ORF">SAMN05428998_11999</name>
</gene>
<evidence type="ECO:0000313" key="4">
    <source>
        <dbReference type="EMBL" id="SMF54152.1"/>
    </source>
</evidence>
<accession>A0A1Y6CC57</accession>
<dbReference type="SMART" id="SM00382">
    <property type="entry name" value="AAA"/>
    <property type="match status" value="1"/>
</dbReference>
<dbReference type="GO" id="GO:0016887">
    <property type="term" value="F:ATP hydrolysis activity"/>
    <property type="evidence" value="ECO:0007669"/>
    <property type="project" value="InterPro"/>
</dbReference>
<evidence type="ECO:0000256" key="1">
    <source>
        <dbReference type="ARBA" id="ARBA00022741"/>
    </source>
</evidence>
<name>A0A1Y6CC57_9PROT</name>
<dbReference type="PROSITE" id="PS50893">
    <property type="entry name" value="ABC_TRANSPORTER_2"/>
    <property type="match status" value="1"/>
</dbReference>
<dbReference type="InterPro" id="IPR027417">
    <property type="entry name" value="P-loop_NTPase"/>
</dbReference>
<keyword evidence="2" id="KW-0067">ATP-binding</keyword>
<evidence type="ECO:0000259" key="3">
    <source>
        <dbReference type="PROSITE" id="PS50893"/>
    </source>
</evidence>
<dbReference type="RefSeq" id="WP_085124593.1">
    <property type="nucleotide sequence ID" value="NZ_FWZX01000019.1"/>
</dbReference>